<protein>
    <submittedName>
        <fullName evidence="5">Uncharacterized protein</fullName>
    </submittedName>
</protein>
<keyword evidence="6" id="KW-1185">Reference proteome</keyword>
<sequence>MRSDRTLLASLAASLWASQVSAYGNFLKVEPRYWNSSIETATPSSTSSCSTDSTITQTRVITLSSGAASDQYWDATLTPTVTDTNSIGVTENDYITITTTYTDCNYRGQCSTVTATELVSSYTTTISGHVTVVTGYETLTGSSTPAPVTSTTADNPRTVLTRTSCSAGHCSTWTTEEIVSSYTTTISGHETVVTELYPLSGSSSAPLITPVATPVAIVSCSAGKCSTWTTEEILSSYTTTISGHETVVTTLIPLSGTSDLDSAGPQTATATKTSCSAGKCSTWTTEEIVSSYTTTISGHVTVITTTCPLSAAATPTTAATVTETVTSCSAGKCSTWTTKDTVSSSPTTISGHVTVATTHGPVSSEAVVSSKGGAAAFQLTSYTTTIDNTATVVTTICPLSSSSSSAKASKTKTSSTATSTASTSASASVTTVTTVVGGVTTVLTTYCPESSASASSKVSDQSSSTLVSSSSSTATSSTVTSSAPESTVDLAEPSTVSVPVETEPAVSTVVYTSTISSVPVELTTYSTVTKSTLLTSSTASTASSSSAPAASIFEGAAGKINIGVGLISMVYGLICVL</sequence>
<dbReference type="Proteomes" id="UP000788993">
    <property type="component" value="Unassembled WGS sequence"/>
</dbReference>
<organism evidence="5 6">
    <name type="scientific">Ogataea polymorpha</name>
    <dbReference type="NCBI Taxonomy" id="460523"/>
    <lineage>
        <taxon>Eukaryota</taxon>
        <taxon>Fungi</taxon>
        <taxon>Dikarya</taxon>
        <taxon>Ascomycota</taxon>
        <taxon>Saccharomycotina</taxon>
        <taxon>Pichiomycetes</taxon>
        <taxon>Pichiales</taxon>
        <taxon>Pichiaceae</taxon>
        <taxon>Ogataea</taxon>
    </lineage>
</organism>
<feature type="chain" id="PRO_5040230733" evidence="4">
    <location>
        <begin position="23"/>
        <end position="577"/>
    </location>
</feature>
<feature type="compositionally biased region" description="Low complexity" evidence="3">
    <location>
        <begin position="465"/>
        <end position="488"/>
    </location>
</feature>
<feature type="region of interest" description="Disordered" evidence="3">
    <location>
        <begin position="401"/>
        <end position="423"/>
    </location>
</feature>
<evidence type="ECO:0000256" key="4">
    <source>
        <dbReference type="SAM" id="SignalP"/>
    </source>
</evidence>
<gene>
    <name evidence="5" type="ORF">OGATHE_003977</name>
</gene>
<dbReference type="InterPro" id="IPR025928">
    <property type="entry name" value="Flocculin_t3_rpt"/>
</dbReference>
<evidence type="ECO:0000256" key="1">
    <source>
        <dbReference type="ARBA" id="ARBA00022729"/>
    </source>
</evidence>
<keyword evidence="2" id="KW-0325">Glycoprotein</keyword>
<reference evidence="5" key="1">
    <citation type="journal article" date="2021" name="Open Biol.">
        <title>Shared evolutionary footprints suggest mitochondrial oxidative damage underlies multiple complex I losses in fungi.</title>
        <authorList>
            <person name="Schikora-Tamarit M.A."/>
            <person name="Marcet-Houben M."/>
            <person name="Nosek J."/>
            <person name="Gabaldon T."/>
        </authorList>
    </citation>
    <scope>NUCLEOTIDE SEQUENCE</scope>
    <source>
        <strain evidence="5">NCAIM Y.01608</strain>
    </source>
</reference>
<evidence type="ECO:0000256" key="3">
    <source>
        <dbReference type="SAM" id="MobiDB-lite"/>
    </source>
</evidence>
<name>A0A9P8P4P5_9ASCO</name>
<comment type="caution">
    <text evidence="5">The sequence shown here is derived from an EMBL/GenBank/DDBJ whole genome shotgun (WGS) entry which is preliminary data.</text>
</comment>
<feature type="region of interest" description="Disordered" evidence="3">
    <location>
        <begin position="465"/>
        <end position="496"/>
    </location>
</feature>
<proteinExistence type="predicted"/>
<feature type="signal peptide" evidence="4">
    <location>
        <begin position="1"/>
        <end position="22"/>
    </location>
</feature>
<evidence type="ECO:0000313" key="6">
    <source>
        <dbReference type="Proteomes" id="UP000788993"/>
    </source>
</evidence>
<reference evidence="5" key="2">
    <citation type="submission" date="2021-01" db="EMBL/GenBank/DDBJ databases">
        <authorList>
            <person name="Schikora-Tamarit M.A."/>
        </authorList>
    </citation>
    <scope>NUCLEOTIDE SEQUENCE</scope>
    <source>
        <strain evidence="5">NCAIM Y.01608</strain>
    </source>
</reference>
<evidence type="ECO:0000256" key="2">
    <source>
        <dbReference type="ARBA" id="ARBA00023180"/>
    </source>
</evidence>
<keyword evidence="1 4" id="KW-0732">Signal</keyword>
<accession>A0A9P8P4P5</accession>
<dbReference type="Pfam" id="PF13928">
    <property type="entry name" value="Flocculin_t3"/>
    <property type="match status" value="3"/>
</dbReference>
<evidence type="ECO:0000313" key="5">
    <source>
        <dbReference type="EMBL" id="KAH3665162.1"/>
    </source>
</evidence>
<dbReference type="EMBL" id="JAEUBD010001178">
    <property type="protein sequence ID" value="KAH3665162.1"/>
    <property type="molecule type" value="Genomic_DNA"/>
</dbReference>
<dbReference type="AlphaFoldDB" id="A0A9P8P4P5"/>